<feature type="transmembrane region" description="Helical" evidence="1">
    <location>
        <begin position="165"/>
        <end position="184"/>
    </location>
</feature>
<proteinExistence type="predicted"/>
<dbReference type="InterPro" id="IPR002656">
    <property type="entry name" value="Acyl_transf_3_dom"/>
</dbReference>
<keyword evidence="1" id="KW-1133">Transmembrane helix</keyword>
<organism evidence="3 4">
    <name type="scientific">Pantoea brenneri</name>
    <dbReference type="NCBI Taxonomy" id="472694"/>
    <lineage>
        <taxon>Bacteria</taxon>
        <taxon>Pseudomonadati</taxon>
        <taxon>Pseudomonadota</taxon>
        <taxon>Gammaproteobacteria</taxon>
        <taxon>Enterobacterales</taxon>
        <taxon>Erwiniaceae</taxon>
        <taxon>Pantoea</taxon>
    </lineage>
</organism>
<feature type="transmembrane region" description="Helical" evidence="1">
    <location>
        <begin position="40"/>
        <end position="60"/>
    </location>
</feature>
<feature type="domain" description="Acyltransferase 3" evidence="2">
    <location>
        <begin position="16"/>
        <end position="248"/>
    </location>
</feature>
<dbReference type="GO" id="GO:0000271">
    <property type="term" value="P:polysaccharide biosynthetic process"/>
    <property type="evidence" value="ECO:0007669"/>
    <property type="project" value="TreeGrafter"/>
</dbReference>
<dbReference type="AlphaFoldDB" id="A0A7Y6NGB4"/>
<keyword evidence="1" id="KW-0812">Transmembrane</keyword>
<gene>
    <name evidence="3" type="ORF">HU668_16160</name>
</gene>
<evidence type="ECO:0000313" key="3">
    <source>
        <dbReference type="EMBL" id="NUY97992.1"/>
    </source>
</evidence>
<name>A0A7Y6NGB4_9GAMM</name>
<keyword evidence="1" id="KW-0472">Membrane</keyword>
<feature type="transmembrane region" description="Helical" evidence="1">
    <location>
        <begin position="191"/>
        <end position="211"/>
    </location>
</feature>
<evidence type="ECO:0000313" key="4">
    <source>
        <dbReference type="Proteomes" id="UP000566985"/>
    </source>
</evidence>
<feature type="transmembrane region" description="Helical" evidence="1">
    <location>
        <begin position="231"/>
        <end position="251"/>
    </location>
</feature>
<reference evidence="3 4" key="1">
    <citation type="submission" date="2020-05" db="EMBL/GenBank/DDBJ databases">
        <title>Whole Genome Sequences of Enterobacteriales Associated with the International Space Station.</title>
        <authorList>
            <person name="Bharadwaj A."/>
            <person name="Daudu R."/>
            <person name="Singh N."/>
            <person name="Wood J."/>
            <person name="Debieu M."/>
            <person name="Mason C."/>
            <person name="Wang C."/>
            <person name="Venkateswaran K."/>
        </authorList>
    </citation>
    <scope>NUCLEOTIDE SEQUENCE [LARGE SCALE GENOMIC DNA]</scope>
    <source>
        <strain evidence="3 4">IF5SW-B1</strain>
    </source>
</reference>
<protein>
    <submittedName>
        <fullName evidence="3">Acyltransferase</fullName>
    </submittedName>
</protein>
<dbReference type="RefSeq" id="WP_084227851.1">
    <property type="nucleotide sequence ID" value="NZ_JABWPE010000003.1"/>
</dbReference>
<dbReference type="PANTHER" id="PTHR23028:SF131">
    <property type="entry name" value="BLR2367 PROTEIN"/>
    <property type="match status" value="1"/>
</dbReference>
<dbReference type="EMBL" id="JABWPM010000019">
    <property type="protein sequence ID" value="NUY97992.1"/>
    <property type="molecule type" value="Genomic_DNA"/>
</dbReference>
<evidence type="ECO:0000256" key="1">
    <source>
        <dbReference type="SAM" id="Phobius"/>
    </source>
</evidence>
<evidence type="ECO:0000259" key="2">
    <source>
        <dbReference type="Pfam" id="PF01757"/>
    </source>
</evidence>
<keyword evidence="3" id="KW-0012">Acyltransferase</keyword>
<dbReference type="GeneID" id="57346687"/>
<dbReference type="PANTHER" id="PTHR23028">
    <property type="entry name" value="ACETYLTRANSFERASE"/>
    <property type="match status" value="1"/>
</dbReference>
<dbReference type="InterPro" id="IPR050879">
    <property type="entry name" value="Acyltransferase_3"/>
</dbReference>
<accession>A0A7Y6NGB4</accession>
<dbReference type="Proteomes" id="UP000566985">
    <property type="component" value="Unassembled WGS sequence"/>
</dbReference>
<feature type="transmembrane region" description="Helical" evidence="1">
    <location>
        <begin position="107"/>
        <end position="130"/>
    </location>
</feature>
<dbReference type="GO" id="GO:0016020">
    <property type="term" value="C:membrane"/>
    <property type="evidence" value="ECO:0007669"/>
    <property type="project" value="TreeGrafter"/>
</dbReference>
<feature type="transmembrane region" description="Helical" evidence="1">
    <location>
        <begin position="142"/>
        <end position="159"/>
    </location>
</feature>
<sequence>MVLIAYILSDNSFTFWNIIRSAFLLHNNYSGNPPFFEYNILYPAWSMTYEIYFYIIFAISMKLSHKYRVMTTTLILVFITLILQLFYNSSFSIYENVQLHGAIEKGLGFLNFIASPLMFNFKAGMAIYTIHDKMHLIKAKGLLSFVFINVFLCMYLYNYHYKHGIYGFGLWAIFLITGSLLYEARYQLTNFAPLIILGDISYSLYLVHPLVMHLMAANHESIPMYEKNSPAKFLMIVSTSLVAAYLLHHFVELPAIKLGKIVINYFHKRNKLLTAK</sequence>
<dbReference type="Pfam" id="PF01757">
    <property type="entry name" value="Acyl_transf_3"/>
    <property type="match status" value="1"/>
</dbReference>
<dbReference type="GO" id="GO:0016747">
    <property type="term" value="F:acyltransferase activity, transferring groups other than amino-acyl groups"/>
    <property type="evidence" value="ECO:0007669"/>
    <property type="project" value="InterPro"/>
</dbReference>
<comment type="caution">
    <text evidence="3">The sequence shown here is derived from an EMBL/GenBank/DDBJ whole genome shotgun (WGS) entry which is preliminary data.</text>
</comment>
<feature type="transmembrane region" description="Helical" evidence="1">
    <location>
        <begin position="67"/>
        <end position="87"/>
    </location>
</feature>
<keyword evidence="3" id="KW-0808">Transferase</keyword>